<accession>A0AAV5MY63</accession>
<proteinExistence type="predicted"/>
<name>A0AAV5MY63_9GAMM</name>
<evidence type="ECO:0000313" key="3">
    <source>
        <dbReference type="Proteomes" id="UP001058124"/>
    </source>
</evidence>
<keyword evidence="3" id="KW-1185">Reference proteome</keyword>
<sequence length="88" mass="9402">MRITGFLSVVVPVVVIGYGSYWAGKGSARFDDNICYSNVIGELTDGVGRVARSSSPGEAAQALEEKARALPVYGYESSCQDILEALLR</sequence>
<organism evidence="2 3">
    <name type="scientific">Leminorella grimontii</name>
    <dbReference type="NCBI Taxonomy" id="82981"/>
    <lineage>
        <taxon>Bacteria</taxon>
        <taxon>Pseudomonadati</taxon>
        <taxon>Pseudomonadota</taxon>
        <taxon>Gammaproteobacteria</taxon>
        <taxon>Enterobacterales</taxon>
        <taxon>Budviciaceae</taxon>
        <taxon>Leminorella</taxon>
    </lineage>
</organism>
<keyword evidence="1" id="KW-0812">Transmembrane</keyword>
<comment type="caution">
    <text evidence="2">The sequence shown here is derived from an EMBL/GenBank/DDBJ whole genome shotgun (WGS) entry which is preliminary data.</text>
</comment>
<keyword evidence="1" id="KW-1133">Transmembrane helix</keyword>
<keyword evidence="1" id="KW-0472">Membrane</keyword>
<dbReference type="EMBL" id="BRLH01000001">
    <property type="protein sequence ID" value="GKX54795.1"/>
    <property type="molecule type" value="Genomic_DNA"/>
</dbReference>
<evidence type="ECO:0000256" key="1">
    <source>
        <dbReference type="SAM" id="Phobius"/>
    </source>
</evidence>
<dbReference type="AlphaFoldDB" id="A0AAV5MY63"/>
<dbReference type="Proteomes" id="UP001058124">
    <property type="component" value="Unassembled WGS sequence"/>
</dbReference>
<feature type="transmembrane region" description="Helical" evidence="1">
    <location>
        <begin position="6"/>
        <end position="24"/>
    </location>
</feature>
<evidence type="ECO:0000313" key="2">
    <source>
        <dbReference type="EMBL" id="GKX54795.1"/>
    </source>
</evidence>
<evidence type="ECO:0008006" key="4">
    <source>
        <dbReference type="Google" id="ProtNLM"/>
    </source>
</evidence>
<dbReference type="RefSeq" id="WP_027273320.1">
    <property type="nucleotide sequence ID" value="NZ_BRLH01000001.1"/>
</dbReference>
<protein>
    <recommendedName>
        <fullName evidence="4">Lipoprotein</fullName>
    </recommendedName>
</protein>
<gene>
    <name evidence="2" type="ORF">SOASR030_09070</name>
</gene>
<reference evidence="2" key="1">
    <citation type="submission" date="2022-06" db="EMBL/GenBank/DDBJ databases">
        <title>Draft genome sequences of Leminorella grimontii str. JCM5902.</title>
        <authorList>
            <person name="Wakabayashi Y."/>
            <person name="Kojima K."/>
        </authorList>
    </citation>
    <scope>NUCLEOTIDE SEQUENCE</scope>
    <source>
        <strain evidence="2">JCM 5902</strain>
    </source>
</reference>